<protein>
    <submittedName>
        <fullName evidence="3">MCPH1</fullName>
    </submittedName>
</protein>
<proteinExistence type="predicted"/>
<dbReference type="AlphaFoldDB" id="A0A7J7IY46"/>
<dbReference type="PROSITE" id="PS50172">
    <property type="entry name" value="BRCT"/>
    <property type="match status" value="3"/>
</dbReference>
<sequence>MSINLPLLGVKAFVDAKSDHADHSAAVSSVLEKLGAVVYDKLLPNVTHVIFKDGSKSTELKARKLGVHLVSVSWVESCRQSNERSSEHLFRVDLENSTGKRKKKLIQPKTFEAELQDAAMKLAKEKQKKEKHGIEIPATLNIIADRMNLDRVLTHWTPPSLQRKLDRWREEQASGSKPLNSSRTPLRPLHPNEILGNSPELRVSQKEVDKACVIVPMSASRSPSKPGCNYVVPETPLNCRNMQECSSMDLCTTVNSHTPEEKITSSDSMSPTLEWDRNVDSFLNQQISGSPLPPDSRLTAASPAEKNTCNLSSFIPEMILSEDASLPSLDSGVSSNSALDISVTVKKPLKVRRSLGNNLRKKFVSPIRSASKNETKASTPIKIVNSHSDTASFAESSKTPDMSKLNNAFSKLKPPRRSSSVNSVQSSSKSAVSKNVQSASKKSSCSAIILKAKSSDLALSSGQVNSSHLAANLSLTDEILSSSLKSTVSFSCQSKKSAAVQHSRISKDKPGSKKGKRSKRIVSFMSDTDTSGAGGSVSCSDSNHQQDSDSADRRSSVSLHNSTQDGTEKGNVLVSDDDVWMFDSNNQLETSRKSSASAETLSSSGHNKLTGQPPESRLYLSEINLNHRQSRSSKKPNIVLTSLHSGDRSMVKNIIKKLGSYAINTVVDRDTTHVVCGDGRRTLNVLKGISYGCWIVSVEWVLRSLEEGDWTQDESKYLMTKSFNGCNLTKRQHIRTKGNRLLSSLSSIYIANDVTPPKMDLTRLISLNGGQVVNVRRASKIVITQTATSLKDKRPEIKPSWVLDCVTTQKLLSYVPYMCSSPDSPGSDSDSIESNAVFNS</sequence>
<feature type="compositionally biased region" description="Low complexity" evidence="1">
    <location>
        <begin position="820"/>
        <end position="829"/>
    </location>
</feature>
<evidence type="ECO:0000313" key="4">
    <source>
        <dbReference type="Proteomes" id="UP000593567"/>
    </source>
</evidence>
<dbReference type="SUPFAM" id="SSF52113">
    <property type="entry name" value="BRCT domain"/>
    <property type="match status" value="3"/>
</dbReference>
<dbReference type="SMART" id="SM00292">
    <property type="entry name" value="BRCT"/>
    <property type="match status" value="3"/>
</dbReference>
<feature type="compositionally biased region" description="Polar residues" evidence="1">
    <location>
        <begin position="173"/>
        <end position="184"/>
    </location>
</feature>
<dbReference type="Gene3D" id="3.40.50.10190">
    <property type="entry name" value="BRCT domain"/>
    <property type="match status" value="3"/>
</dbReference>
<feature type="region of interest" description="Disordered" evidence="1">
    <location>
        <begin position="588"/>
        <end position="614"/>
    </location>
</feature>
<reference evidence="3" key="1">
    <citation type="submission" date="2020-06" db="EMBL/GenBank/DDBJ databases">
        <title>Draft genome of Bugula neritina, a colonial animal packing powerful symbionts and potential medicines.</title>
        <authorList>
            <person name="Rayko M."/>
        </authorList>
    </citation>
    <scope>NUCLEOTIDE SEQUENCE [LARGE SCALE GENOMIC DNA]</scope>
    <source>
        <strain evidence="3">Kwan_BN1</strain>
    </source>
</reference>
<dbReference type="CDD" id="cd17751">
    <property type="entry name" value="BRCT_microcephalin_rpt3"/>
    <property type="match status" value="1"/>
</dbReference>
<dbReference type="OrthoDB" id="10063861at2759"/>
<dbReference type="InterPro" id="IPR001357">
    <property type="entry name" value="BRCT_dom"/>
</dbReference>
<dbReference type="EMBL" id="VXIV02003334">
    <property type="protein sequence ID" value="KAF6018128.1"/>
    <property type="molecule type" value="Genomic_DNA"/>
</dbReference>
<feature type="domain" description="BRCT" evidence="2">
    <location>
        <begin position="2"/>
        <end position="92"/>
    </location>
</feature>
<dbReference type="PANTHER" id="PTHR14625:SF3">
    <property type="entry name" value="MICROCEPHALIN"/>
    <property type="match status" value="1"/>
</dbReference>
<evidence type="ECO:0000256" key="1">
    <source>
        <dbReference type="SAM" id="MobiDB-lite"/>
    </source>
</evidence>
<dbReference type="Proteomes" id="UP000593567">
    <property type="component" value="Unassembled WGS sequence"/>
</dbReference>
<name>A0A7J7IY46_BUGNE</name>
<dbReference type="GO" id="GO:0000278">
    <property type="term" value="P:mitotic cell cycle"/>
    <property type="evidence" value="ECO:0007669"/>
    <property type="project" value="TreeGrafter"/>
</dbReference>
<dbReference type="InterPro" id="IPR022047">
    <property type="entry name" value="Microcephalin-like"/>
</dbReference>
<feature type="compositionally biased region" description="Low complexity" evidence="1">
    <location>
        <begin position="593"/>
        <end position="604"/>
    </location>
</feature>
<dbReference type="PANTHER" id="PTHR14625">
    <property type="entry name" value="MICROCEPHALIN"/>
    <property type="match status" value="1"/>
</dbReference>
<feature type="domain" description="BRCT" evidence="2">
    <location>
        <begin position="737"/>
        <end position="819"/>
    </location>
</feature>
<feature type="compositionally biased region" description="Low complexity" evidence="1">
    <location>
        <begin position="418"/>
        <end position="436"/>
    </location>
</feature>
<gene>
    <name evidence="3" type="ORF">EB796_023553</name>
</gene>
<accession>A0A7J7IY46</accession>
<keyword evidence="4" id="KW-1185">Reference proteome</keyword>
<dbReference type="Pfam" id="PF12738">
    <property type="entry name" value="PTCB-BRCT"/>
    <property type="match status" value="1"/>
</dbReference>
<evidence type="ECO:0000259" key="2">
    <source>
        <dbReference type="PROSITE" id="PS50172"/>
    </source>
</evidence>
<dbReference type="Pfam" id="PF00533">
    <property type="entry name" value="BRCT"/>
    <property type="match status" value="1"/>
</dbReference>
<dbReference type="Pfam" id="PF16589">
    <property type="entry name" value="BRCT_2"/>
    <property type="match status" value="1"/>
</dbReference>
<feature type="region of interest" description="Disordered" evidence="1">
    <location>
        <begin position="499"/>
        <end position="571"/>
    </location>
</feature>
<dbReference type="CDD" id="cd17716">
    <property type="entry name" value="BRCT_microcephalin_rpt1"/>
    <property type="match status" value="1"/>
</dbReference>
<comment type="caution">
    <text evidence="3">The sequence shown here is derived from an EMBL/GenBank/DDBJ whole genome shotgun (WGS) entry which is preliminary data.</text>
</comment>
<dbReference type="InterPro" id="IPR036420">
    <property type="entry name" value="BRCT_dom_sf"/>
</dbReference>
<feature type="compositionally biased region" description="Polar residues" evidence="1">
    <location>
        <begin position="389"/>
        <end position="409"/>
    </location>
</feature>
<evidence type="ECO:0000313" key="3">
    <source>
        <dbReference type="EMBL" id="KAF6018128.1"/>
    </source>
</evidence>
<feature type="compositionally biased region" description="Basic and acidic residues" evidence="1">
    <location>
        <begin position="544"/>
        <end position="555"/>
    </location>
</feature>
<feature type="domain" description="BRCT" evidence="2">
    <location>
        <begin position="647"/>
        <end position="718"/>
    </location>
</feature>
<organism evidence="3 4">
    <name type="scientific">Bugula neritina</name>
    <name type="common">Brown bryozoan</name>
    <name type="synonym">Sertularia neritina</name>
    <dbReference type="NCBI Taxonomy" id="10212"/>
    <lineage>
        <taxon>Eukaryota</taxon>
        <taxon>Metazoa</taxon>
        <taxon>Spiralia</taxon>
        <taxon>Lophotrochozoa</taxon>
        <taxon>Bryozoa</taxon>
        <taxon>Gymnolaemata</taxon>
        <taxon>Cheilostomatida</taxon>
        <taxon>Flustrina</taxon>
        <taxon>Buguloidea</taxon>
        <taxon>Bugulidae</taxon>
        <taxon>Bugula</taxon>
    </lineage>
</organism>
<feature type="region of interest" description="Disordered" evidence="1">
    <location>
        <begin position="820"/>
        <end position="840"/>
    </location>
</feature>
<dbReference type="CDD" id="cd17736">
    <property type="entry name" value="BRCT_microcephalin_rpt2"/>
    <property type="match status" value="1"/>
</dbReference>
<feature type="region of interest" description="Disordered" evidence="1">
    <location>
        <begin position="164"/>
        <end position="196"/>
    </location>
</feature>
<feature type="region of interest" description="Disordered" evidence="1">
    <location>
        <begin position="389"/>
        <end position="436"/>
    </location>
</feature>
<feature type="compositionally biased region" description="Polar residues" evidence="1">
    <location>
        <begin position="525"/>
        <end position="543"/>
    </location>
</feature>